<evidence type="ECO:0000313" key="2">
    <source>
        <dbReference type="Proteomes" id="UP000054516"/>
    </source>
</evidence>
<dbReference type="EMBL" id="DF977461">
    <property type="protein sequence ID" value="GAP87893.2"/>
    <property type="molecule type" value="Genomic_DNA"/>
</dbReference>
<protein>
    <submittedName>
        <fullName evidence="1">Putative F-box domain-containing protein</fullName>
    </submittedName>
</protein>
<dbReference type="STRING" id="77044.A0A1W2TIA2"/>
<sequence>MGTRGLEIVRFRGRYYIRFQQLDSYYEGLGAQIVASIPAAPDDYKKWLEQMRTKYTAKQDELEKHVYEIRDDGSGPDYASLPSEIPRLDHYDAEYFYIINLDREILTMNFGIHWKLAHIPRNENLWMKAIVDSIYPHKPTISLDICPDEHIASPALELPEERPELEYCFNIVAPRTDIASARKAFLTRVLAEVLLQYWYDIVRFGMEWSPASFPFRELVFALVSISSGTARFFSFPAQLCNPRDCQWWDCKSSHLPQSRGFLDREWAGRHAPLLEFGSMSHRPGDAPGVSPPETMYWHEDVLVSLAMTLDGAAVTQAVDWGIDQGRCYFQLVVLSLFEVIFADVCFADDDDAEPVVRVSEPIHLSPLRQSYCLSTHPRERPELKDGMDRQPLRGELLMQSNCTGTAQRLQSQFPGLAALVNFFEVAATRRSASRSEGILPAELYDRILDFVDYNTWKACTSVSTKIRSACLRRYRIDEDTRIVAGPFVRLREHSGEPLLSFDFEDMKTGDILPVKQTPHLLSTKRLNWMPIIGGDRKALMLDVVTQFEPAVGIPVEDYSDDT</sequence>
<dbReference type="OMA" id="EVLTMNH"/>
<organism evidence="1">
    <name type="scientific">Rosellinia necatrix</name>
    <name type="common">White root-rot fungus</name>
    <dbReference type="NCBI Taxonomy" id="77044"/>
    <lineage>
        <taxon>Eukaryota</taxon>
        <taxon>Fungi</taxon>
        <taxon>Dikarya</taxon>
        <taxon>Ascomycota</taxon>
        <taxon>Pezizomycotina</taxon>
        <taxon>Sordariomycetes</taxon>
        <taxon>Xylariomycetidae</taxon>
        <taxon>Xylariales</taxon>
        <taxon>Xylariaceae</taxon>
        <taxon>Rosellinia</taxon>
    </lineage>
</organism>
<proteinExistence type="predicted"/>
<gene>
    <name evidence="1" type="ORF">SAMD00023353_1601130</name>
</gene>
<dbReference type="OrthoDB" id="3938867at2759"/>
<dbReference type="Proteomes" id="UP000054516">
    <property type="component" value="Unassembled WGS sequence"/>
</dbReference>
<accession>A0A1W2TIA2</accession>
<evidence type="ECO:0000313" key="1">
    <source>
        <dbReference type="EMBL" id="GAP87893.2"/>
    </source>
</evidence>
<dbReference type="AlphaFoldDB" id="A0A1W2TIA2"/>
<reference evidence="1" key="1">
    <citation type="submission" date="2016-03" db="EMBL/GenBank/DDBJ databases">
        <title>Draft genome sequence of Rosellinia necatrix.</title>
        <authorList>
            <person name="Kanematsu S."/>
        </authorList>
    </citation>
    <scope>NUCLEOTIDE SEQUENCE [LARGE SCALE GENOMIC DNA]</scope>
    <source>
        <strain evidence="1">W97</strain>
    </source>
</reference>
<keyword evidence="2" id="KW-1185">Reference proteome</keyword>
<name>A0A1W2TIA2_ROSNE</name>